<dbReference type="PROSITE" id="PS51864">
    <property type="entry name" value="ASTACIN"/>
    <property type="match status" value="1"/>
</dbReference>
<evidence type="ECO:0000256" key="1">
    <source>
        <dbReference type="ARBA" id="ARBA00022670"/>
    </source>
</evidence>
<keyword evidence="1 6" id="KW-0645">Protease</keyword>
<evidence type="ECO:0000256" key="6">
    <source>
        <dbReference type="PROSITE-ProRule" id="PRU01211"/>
    </source>
</evidence>
<dbReference type="SUPFAM" id="SSF55486">
    <property type="entry name" value="Metalloproteases ('zincins'), catalytic domain"/>
    <property type="match status" value="1"/>
</dbReference>
<keyword evidence="4 6" id="KW-0862">Zinc</keyword>
<feature type="region of interest" description="Disordered" evidence="8">
    <location>
        <begin position="1"/>
        <end position="22"/>
    </location>
</feature>
<dbReference type="PANTHER" id="PTHR10127:SF780">
    <property type="entry name" value="METALLOENDOPEPTIDASE"/>
    <property type="match status" value="1"/>
</dbReference>
<dbReference type="EMBL" id="CAWYQH010000152">
    <property type="protein sequence ID" value="CAK8695575.1"/>
    <property type="molecule type" value="Genomic_DNA"/>
</dbReference>
<dbReference type="Pfam" id="PF01400">
    <property type="entry name" value="Astacin"/>
    <property type="match status" value="1"/>
</dbReference>
<dbReference type="InterPro" id="IPR001506">
    <property type="entry name" value="Peptidase_M12A"/>
</dbReference>
<evidence type="ECO:0000256" key="2">
    <source>
        <dbReference type="ARBA" id="ARBA00022723"/>
    </source>
</evidence>
<comment type="caution">
    <text evidence="10">The sequence shown here is derived from an EMBL/GenBank/DDBJ whole genome shotgun (WGS) entry which is preliminary data.</text>
</comment>
<dbReference type="PANTHER" id="PTHR10127">
    <property type="entry name" value="DISCOIDIN, CUB, EGF, LAMININ , AND ZINC METALLOPROTEASE DOMAIN CONTAINING"/>
    <property type="match status" value="1"/>
</dbReference>
<evidence type="ECO:0000256" key="4">
    <source>
        <dbReference type="ARBA" id="ARBA00022833"/>
    </source>
</evidence>
<evidence type="ECO:0000256" key="5">
    <source>
        <dbReference type="ARBA" id="ARBA00023049"/>
    </source>
</evidence>
<feature type="binding site" evidence="6">
    <location>
        <position position="38"/>
    </location>
    <ligand>
        <name>Zn(2+)</name>
        <dbReference type="ChEBI" id="CHEBI:29105"/>
        <note>catalytic</note>
    </ligand>
</feature>
<gene>
    <name evidence="10" type="ORF">CVLEPA_LOCUS28834</name>
</gene>
<dbReference type="InterPro" id="IPR024079">
    <property type="entry name" value="MetalloPept_cat_dom_sf"/>
</dbReference>
<name>A0ABP0GVH8_CLALP</name>
<keyword evidence="11" id="KW-1185">Reference proteome</keyword>
<keyword evidence="2 6" id="KW-0479">Metal-binding</keyword>
<sequence>MNTSGAAMGKRTTPEEGNPIGLSNGCYNVPIVFHELMHALGFFHEQARPDHDEHVKILWENVKEGGLVIFPFSV</sequence>
<evidence type="ECO:0000256" key="8">
    <source>
        <dbReference type="SAM" id="MobiDB-lite"/>
    </source>
</evidence>
<comment type="caution">
    <text evidence="6">Lacks conserved residue(s) required for the propagation of feature annotation.</text>
</comment>
<accession>A0ABP0GVH8</accession>
<evidence type="ECO:0000313" key="10">
    <source>
        <dbReference type="EMBL" id="CAK8695575.1"/>
    </source>
</evidence>
<keyword evidence="5 6" id="KW-0482">Metalloprotease</keyword>
<dbReference type="Gene3D" id="3.40.390.10">
    <property type="entry name" value="Collagenase (Catalytic Domain)"/>
    <property type="match status" value="1"/>
</dbReference>
<evidence type="ECO:0000313" key="11">
    <source>
        <dbReference type="Proteomes" id="UP001642483"/>
    </source>
</evidence>
<dbReference type="Proteomes" id="UP001642483">
    <property type="component" value="Unassembled WGS sequence"/>
</dbReference>
<dbReference type="EC" id="3.4.24.-" evidence="7"/>
<evidence type="ECO:0000256" key="7">
    <source>
        <dbReference type="RuleBase" id="RU361183"/>
    </source>
</evidence>
<feature type="active site" evidence="6">
    <location>
        <position position="35"/>
    </location>
</feature>
<reference evidence="10 11" key="1">
    <citation type="submission" date="2024-02" db="EMBL/GenBank/DDBJ databases">
        <authorList>
            <person name="Daric V."/>
            <person name="Darras S."/>
        </authorList>
    </citation>
    <scope>NUCLEOTIDE SEQUENCE [LARGE SCALE GENOMIC DNA]</scope>
</reference>
<proteinExistence type="predicted"/>
<dbReference type="PRINTS" id="PR00480">
    <property type="entry name" value="ASTACIN"/>
</dbReference>
<organism evidence="10 11">
    <name type="scientific">Clavelina lepadiformis</name>
    <name type="common">Light-bulb sea squirt</name>
    <name type="synonym">Ascidia lepadiformis</name>
    <dbReference type="NCBI Taxonomy" id="159417"/>
    <lineage>
        <taxon>Eukaryota</taxon>
        <taxon>Metazoa</taxon>
        <taxon>Chordata</taxon>
        <taxon>Tunicata</taxon>
        <taxon>Ascidiacea</taxon>
        <taxon>Aplousobranchia</taxon>
        <taxon>Clavelinidae</taxon>
        <taxon>Clavelina</taxon>
    </lineage>
</organism>
<feature type="binding site" evidence="6">
    <location>
        <position position="44"/>
    </location>
    <ligand>
        <name>Zn(2+)</name>
        <dbReference type="ChEBI" id="CHEBI:29105"/>
        <note>catalytic</note>
    </ligand>
</feature>
<feature type="binding site" evidence="6">
    <location>
        <position position="34"/>
    </location>
    <ligand>
        <name>Zn(2+)</name>
        <dbReference type="ChEBI" id="CHEBI:29105"/>
        <note>catalytic</note>
    </ligand>
</feature>
<comment type="cofactor">
    <cofactor evidence="6 7">
        <name>Zn(2+)</name>
        <dbReference type="ChEBI" id="CHEBI:29105"/>
    </cofactor>
    <text evidence="6 7">Binds 1 zinc ion per subunit.</text>
</comment>
<evidence type="ECO:0000259" key="9">
    <source>
        <dbReference type="PROSITE" id="PS51864"/>
    </source>
</evidence>
<protein>
    <recommendedName>
        <fullName evidence="7">Metalloendopeptidase</fullName>
        <ecNumber evidence="7">3.4.24.-</ecNumber>
    </recommendedName>
</protein>
<keyword evidence="3 6" id="KW-0378">Hydrolase</keyword>
<feature type="domain" description="Peptidase M12A" evidence="9">
    <location>
        <begin position="1"/>
        <end position="74"/>
    </location>
</feature>
<evidence type="ECO:0000256" key="3">
    <source>
        <dbReference type="ARBA" id="ARBA00022801"/>
    </source>
</evidence>